<dbReference type="RefSeq" id="WP_381420793.1">
    <property type="nucleotide sequence ID" value="NZ_JBHSDH010000010.1"/>
</dbReference>
<reference evidence="3" key="1">
    <citation type="journal article" date="2019" name="Int. J. Syst. Evol. Microbiol.">
        <title>The Global Catalogue of Microorganisms (GCM) 10K type strain sequencing project: providing services to taxonomists for standard genome sequencing and annotation.</title>
        <authorList>
            <consortium name="The Broad Institute Genomics Platform"/>
            <consortium name="The Broad Institute Genome Sequencing Center for Infectious Disease"/>
            <person name="Wu L."/>
            <person name="Ma J."/>
        </authorList>
    </citation>
    <scope>NUCLEOTIDE SEQUENCE [LARGE SCALE GENOMIC DNA]</scope>
    <source>
        <strain evidence="3">CECT 8531</strain>
    </source>
</reference>
<dbReference type="SUPFAM" id="SSF54637">
    <property type="entry name" value="Thioesterase/thiol ester dehydrase-isomerase"/>
    <property type="match status" value="1"/>
</dbReference>
<organism evidence="2 3">
    <name type="scientific">Sphingorhabdus arenilitoris</name>
    <dbReference type="NCBI Taxonomy" id="1490041"/>
    <lineage>
        <taxon>Bacteria</taxon>
        <taxon>Pseudomonadati</taxon>
        <taxon>Pseudomonadota</taxon>
        <taxon>Alphaproteobacteria</taxon>
        <taxon>Sphingomonadales</taxon>
        <taxon>Sphingomonadaceae</taxon>
        <taxon>Sphingorhabdus</taxon>
    </lineage>
</organism>
<sequence length="154" mass="16879">MTNASTSSAIPTGTRFNPEIVNNFMGKIGHGGFLNMEYSAHGDDWVELMIDWRADLVGDPQTGVIASAVVISLLDNATSMSIWQKRGEFIPQVTMDLRLDYLRPSPAGERVYGRGICYHISRNIGFVRGIAHNGDIDDPLAHASGTFIRVGGWQ</sequence>
<dbReference type="EMBL" id="JBHSDH010000010">
    <property type="protein sequence ID" value="MFC4291198.1"/>
    <property type="molecule type" value="Genomic_DNA"/>
</dbReference>
<proteinExistence type="predicted"/>
<evidence type="ECO:0000259" key="1">
    <source>
        <dbReference type="Pfam" id="PF03061"/>
    </source>
</evidence>
<keyword evidence="2" id="KW-0378">Hydrolase</keyword>
<gene>
    <name evidence="2" type="ORF">ACFOWX_02090</name>
</gene>
<dbReference type="GO" id="GO:0016787">
    <property type="term" value="F:hydrolase activity"/>
    <property type="evidence" value="ECO:0007669"/>
    <property type="project" value="UniProtKB-KW"/>
</dbReference>
<protein>
    <submittedName>
        <fullName evidence="2">PaaI family thioesterase</fullName>
        <ecNumber evidence="2">3.1.2.-</ecNumber>
    </submittedName>
</protein>
<name>A0ABV8RCQ8_9SPHN</name>
<dbReference type="InterPro" id="IPR029069">
    <property type="entry name" value="HotDog_dom_sf"/>
</dbReference>
<dbReference type="Pfam" id="PF03061">
    <property type="entry name" value="4HBT"/>
    <property type="match status" value="1"/>
</dbReference>
<dbReference type="Proteomes" id="UP001595887">
    <property type="component" value="Unassembled WGS sequence"/>
</dbReference>
<evidence type="ECO:0000313" key="3">
    <source>
        <dbReference type="Proteomes" id="UP001595887"/>
    </source>
</evidence>
<comment type="caution">
    <text evidence="2">The sequence shown here is derived from an EMBL/GenBank/DDBJ whole genome shotgun (WGS) entry which is preliminary data.</text>
</comment>
<dbReference type="Gene3D" id="3.10.129.10">
    <property type="entry name" value="Hotdog Thioesterase"/>
    <property type="match status" value="1"/>
</dbReference>
<keyword evidence="3" id="KW-1185">Reference proteome</keyword>
<feature type="domain" description="Thioesterase" evidence="1">
    <location>
        <begin position="63"/>
        <end position="136"/>
    </location>
</feature>
<dbReference type="CDD" id="cd03443">
    <property type="entry name" value="PaaI_thioesterase"/>
    <property type="match status" value="1"/>
</dbReference>
<evidence type="ECO:0000313" key="2">
    <source>
        <dbReference type="EMBL" id="MFC4291198.1"/>
    </source>
</evidence>
<dbReference type="EC" id="3.1.2.-" evidence="2"/>
<dbReference type="InterPro" id="IPR006683">
    <property type="entry name" value="Thioestr_dom"/>
</dbReference>
<accession>A0ABV8RCQ8</accession>